<keyword evidence="2" id="KW-0808">Transferase</keyword>
<evidence type="ECO:0000313" key="3">
    <source>
        <dbReference type="Proteomes" id="UP000199068"/>
    </source>
</evidence>
<dbReference type="Pfam" id="PF00534">
    <property type="entry name" value="Glycos_transf_1"/>
    <property type="match status" value="1"/>
</dbReference>
<keyword evidence="3" id="KW-1185">Reference proteome</keyword>
<dbReference type="Proteomes" id="UP000199068">
    <property type="component" value="Unassembled WGS sequence"/>
</dbReference>
<feature type="domain" description="Glycosyl transferase family 1" evidence="1">
    <location>
        <begin position="211"/>
        <end position="372"/>
    </location>
</feature>
<dbReference type="CDD" id="cd03820">
    <property type="entry name" value="GT4_AmsD-like"/>
    <property type="match status" value="1"/>
</dbReference>
<dbReference type="AlphaFoldDB" id="A0A1G9PJN9"/>
<accession>A0A1G9PJN9</accession>
<dbReference type="PANTHER" id="PTHR12526:SF630">
    <property type="entry name" value="GLYCOSYLTRANSFERASE"/>
    <property type="match status" value="1"/>
</dbReference>
<sequence>MKIAFLCHNVFSNGGVQRVVTNISNLFIDMGYDVDIICTDKKILIDRTKYQLNNKVKVINVERVEEKKIIYLYKKLLRGINKFTNILNRPMFIKLQTNVYYKKRELDEIADTIIRNKYHCVIGCEGYYSVFLGIIKTKLNCKTIGWQHSSYDAYFTSKNKYYGNRENLFKTYLNLLDKNIVLTKSDKLKYEKNLNVFSQVIYNPLSFSNRNISNQQNKVIIAAGRLVYQKGFDMLIEIFKTIKENTKEEWKLHIIGSGDEESKLQNLILCNNLNDYVKIFPFTKDIEKYMLSADIYAMTSRNEGFGLVVTEALQCGLPIVTFETSGPVEIIEGYECGTIVKRYNKDTFAEKILDLINDEDKRTKLSRNAIKRASMFNPNIIIKEWDRLIKSIT</sequence>
<proteinExistence type="predicted"/>
<dbReference type="RefSeq" id="WP_170139064.1">
    <property type="nucleotide sequence ID" value="NZ_FNGW01000004.1"/>
</dbReference>
<dbReference type="STRING" id="1121325.SAMN04515677_104374"/>
<evidence type="ECO:0000313" key="2">
    <source>
        <dbReference type="EMBL" id="SDL98427.1"/>
    </source>
</evidence>
<dbReference type="EMBL" id="FNGW01000004">
    <property type="protein sequence ID" value="SDL98427.1"/>
    <property type="molecule type" value="Genomic_DNA"/>
</dbReference>
<dbReference type="GO" id="GO:0016757">
    <property type="term" value="F:glycosyltransferase activity"/>
    <property type="evidence" value="ECO:0007669"/>
    <property type="project" value="InterPro"/>
</dbReference>
<dbReference type="PANTHER" id="PTHR12526">
    <property type="entry name" value="GLYCOSYLTRANSFERASE"/>
    <property type="match status" value="1"/>
</dbReference>
<evidence type="ECO:0000259" key="1">
    <source>
        <dbReference type="Pfam" id="PF00534"/>
    </source>
</evidence>
<dbReference type="SUPFAM" id="SSF53756">
    <property type="entry name" value="UDP-Glycosyltransferase/glycogen phosphorylase"/>
    <property type="match status" value="1"/>
</dbReference>
<dbReference type="Gene3D" id="3.40.50.2000">
    <property type="entry name" value="Glycogen Phosphorylase B"/>
    <property type="match status" value="2"/>
</dbReference>
<dbReference type="InterPro" id="IPR001296">
    <property type="entry name" value="Glyco_trans_1"/>
</dbReference>
<gene>
    <name evidence="2" type="ORF">SAMN04515677_104374</name>
</gene>
<reference evidence="2 3" key="1">
    <citation type="submission" date="2016-10" db="EMBL/GenBank/DDBJ databases">
        <authorList>
            <person name="de Groot N.N."/>
        </authorList>
    </citation>
    <scope>NUCLEOTIDE SEQUENCE [LARGE SCALE GENOMIC DNA]</scope>
    <source>
        <strain evidence="2 3">DSM 797</strain>
    </source>
</reference>
<organism evidence="2 3">
    <name type="scientific">Romboutsia lituseburensis DSM 797</name>
    <dbReference type="NCBI Taxonomy" id="1121325"/>
    <lineage>
        <taxon>Bacteria</taxon>
        <taxon>Bacillati</taxon>
        <taxon>Bacillota</taxon>
        <taxon>Clostridia</taxon>
        <taxon>Peptostreptococcales</taxon>
        <taxon>Peptostreptococcaceae</taxon>
        <taxon>Romboutsia</taxon>
    </lineage>
</organism>
<name>A0A1G9PJN9_9FIRM</name>
<protein>
    <submittedName>
        <fullName evidence="2">Glycosyltransferase involved in cell wall bisynthesis</fullName>
    </submittedName>
</protein>